<dbReference type="Gene3D" id="2.120.10.30">
    <property type="entry name" value="TolB, C-terminal domain"/>
    <property type="match status" value="1"/>
</dbReference>
<accession>G7IRH8</accession>
<dbReference type="Proteomes" id="UP000265566">
    <property type="component" value="Chromosome 2"/>
</dbReference>
<dbReference type="GO" id="GO:0005773">
    <property type="term" value="C:vacuole"/>
    <property type="evidence" value="ECO:0007669"/>
    <property type="project" value="UniProtKB-SubCell"/>
</dbReference>
<dbReference type="PANTHER" id="PTHR10426">
    <property type="entry name" value="STRICTOSIDINE SYNTHASE-RELATED"/>
    <property type="match status" value="1"/>
</dbReference>
<accession>A0A0C3V739</accession>
<dbReference type="Pfam" id="PF20067">
    <property type="entry name" value="SSL_N"/>
    <property type="match status" value="1"/>
</dbReference>
<evidence type="ECO:0000256" key="4">
    <source>
        <dbReference type="ARBA" id="ARBA00023180"/>
    </source>
</evidence>
<evidence type="ECO:0000256" key="5">
    <source>
        <dbReference type="SAM" id="SignalP"/>
    </source>
</evidence>
<dbReference type="HOGENOM" id="CLU_023267_2_0_1"/>
<dbReference type="InterPro" id="IPR018119">
    <property type="entry name" value="Strictosidine_synth_cons-reg"/>
</dbReference>
<sequence length="396" mass="44327">MPYMTLTRGLAIVILLFALYCGLDPFKQSPIQGFPDFEVHKINLPSWSEVPLDHDKDNLLLKSELMFVNQVQGPESIAFDSHGRGPYTGVADGRILFWNGLSWIDFAYTSPNRSELCNLKASATPLSYVETEDICGRPLGLRFDKKTGDLYIADAYFGLMKVGPQGGFATSLATEAEGVPFRFTNDVDIDTEGNVYFTDSSTKYQRRNFIQLILSGDNSGRVLKYNSATKETTVLVRNIQFPNGISLSKDGSFFVFSEGVIGRLCKYWLKGDKAGTLEILAILPGFADNVRVNENGDFWVAIHCRRYMYSYINALYPKIRKAILKLPIPTRIQYLLHIGGKMHAAVVKYSPDGKLLQILEDNEGKVVKAVSEVEEKDGKLWIGSVLMPFIAVYHLT</sequence>
<dbReference type="Gramene" id="rna11750">
    <property type="protein sequence ID" value="RHN75529.1"/>
    <property type="gene ID" value="gene11750"/>
</dbReference>
<evidence type="ECO:0000313" key="7">
    <source>
        <dbReference type="EMBL" id="AES67180.2"/>
    </source>
</evidence>
<reference evidence="8" key="5">
    <citation type="journal article" date="2018" name="Nat. Plants">
        <title>Whole-genome landscape of Medicago truncatula symbiotic genes.</title>
        <authorList>
            <person name="Pecrix Y."/>
            <person name="Gamas P."/>
            <person name="Carrere S."/>
        </authorList>
    </citation>
    <scope>NUCLEOTIDE SEQUENCE</scope>
    <source>
        <tissue evidence="8">Leaves</tissue>
    </source>
</reference>
<dbReference type="EnsemblPlants" id="AES67180">
    <property type="protein sequence ID" value="AES67180"/>
    <property type="gene ID" value="MTR_2g087780"/>
</dbReference>
<reference evidence="7 10" key="1">
    <citation type="journal article" date="2011" name="Nature">
        <title>The Medicago genome provides insight into the evolution of rhizobial symbioses.</title>
        <authorList>
            <person name="Young N.D."/>
            <person name="Debelle F."/>
            <person name="Oldroyd G.E."/>
            <person name="Geurts R."/>
            <person name="Cannon S.B."/>
            <person name="Udvardi M.K."/>
            <person name="Benedito V.A."/>
            <person name="Mayer K.F."/>
            <person name="Gouzy J."/>
            <person name="Schoof H."/>
            <person name="Van de Peer Y."/>
            <person name="Proost S."/>
            <person name="Cook D.R."/>
            <person name="Meyers B.C."/>
            <person name="Spannagl M."/>
            <person name="Cheung F."/>
            <person name="De Mita S."/>
            <person name="Krishnakumar V."/>
            <person name="Gundlach H."/>
            <person name="Zhou S."/>
            <person name="Mudge J."/>
            <person name="Bharti A.K."/>
            <person name="Murray J.D."/>
            <person name="Naoumkina M.A."/>
            <person name="Rosen B."/>
            <person name="Silverstein K.A."/>
            <person name="Tang H."/>
            <person name="Rombauts S."/>
            <person name="Zhao P.X."/>
            <person name="Zhou P."/>
            <person name="Barbe V."/>
            <person name="Bardou P."/>
            <person name="Bechner M."/>
            <person name="Bellec A."/>
            <person name="Berger A."/>
            <person name="Berges H."/>
            <person name="Bidwell S."/>
            <person name="Bisseling T."/>
            <person name="Choisne N."/>
            <person name="Couloux A."/>
            <person name="Denny R."/>
            <person name="Deshpande S."/>
            <person name="Dai X."/>
            <person name="Doyle J.J."/>
            <person name="Dudez A.M."/>
            <person name="Farmer A.D."/>
            <person name="Fouteau S."/>
            <person name="Franken C."/>
            <person name="Gibelin C."/>
            <person name="Gish J."/>
            <person name="Goldstein S."/>
            <person name="Gonzalez A.J."/>
            <person name="Green P.J."/>
            <person name="Hallab A."/>
            <person name="Hartog M."/>
            <person name="Hua A."/>
            <person name="Humphray S.J."/>
            <person name="Jeong D.H."/>
            <person name="Jing Y."/>
            <person name="Jocker A."/>
            <person name="Kenton S.M."/>
            <person name="Kim D.J."/>
            <person name="Klee K."/>
            <person name="Lai H."/>
            <person name="Lang C."/>
            <person name="Lin S."/>
            <person name="Macmil S.L."/>
            <person name="Magdelenat G."/>
            <person name="Matthews L."/>
            <person name="McCorrison J."/>
            <person name="Monaghan E.L."/>
            <person name="Mun J.H."/>
            <person name="Najar F.Z."/>
            <person name="Nicholson C."/>
            <person name="Noirot C."/>
            <person name="O'Bleness M."/>
            <person name="Paule C.R."/>
            <person name="Poulain J."/>
            <person name="Prion F."/>
            <person name="Qin B."/>
            <person name="Qu C."/>
            <person name="Retzel E.F."/>
            <person name="Riddle C."/>
            <person name="Sallet E."/>
            <person name="Samain S."/>
            <person name="Samson N."/>
            <person name="Sanders I."/>
            <person name="Saurat O."/>
            <person name="Scarpelli C."/>
            <person name="Schiex T."/>
            <person name="Segurens B."/>
            <person name="Severin A.J."/>
            <person name="Sherrier D.J."/>
            <person name="Shi R."/>
            <person name="Sims S."/>
            <person name="Singer S.R."/>
            <person name="Sinharoy S."/>
            <person name="Sterck L."/>
            <person name="Viollet A."/>
            <person name="Wang B.B."/>
            <person name="Wang K."/>
            <person name="Wang M."/>
            <person name="Wang X."/>
            <person name="Warfsmann J."/>
            <person name="Weissenbach J."/>
            <person name="White D.D."/>
            <person name="White J.D."/>
            <person name="Wiley G.B."/>
            <person name="Wincker P."/>
            <person name="Xing Y."/>
            <person name="Yang L."/>
            <person name="Yao Z."/>
            <person name="Ying F."/>
            <person name="Zhai J."/>
            <person name="Zhou L."/>
            <person name="Zuber A."/>
            <person name="Denarie J."/>
            <person name="Dixon R.A."/>
            <person name="May G.D."/>
            <person name="Schwartz D.C."/>
            <person name="Rogers J."/>
            <person name="Quetier F."/>
            <person name="Town C.D."/>
            <person name="Roe B.A."/>
        </authorList>
    </citation>
    <scope>NUCLEOTIDE SEQUENCE [LARGE SCALE GENOMIC DNA]</scope>
    <source>
        <strain evidence="7">A17</strain>
        <strain evidence="9 10">cv. Jemalong A17</strain>
    </source>
</reference>
<comment type="similarity">
    <text evidence="2">Belongs to the strictosidine synthase family.</text>
</comment>
<keyword evidence="8" id="KW-0456">Lyase</keyword>
<reference evidence="9" key="3">
    <citation type="submission" date="2015-04" db="UniProtKB">
        <authorList>
            <consortium name="EnsemblPlants"/>
        </authorList>
    </citation>
    <scope>IDENTIFICATION</scope>
    <source>
        <strain evidence="9">cv. Jemalong A17</strain>
    </source>
</reference>
<organism evidence="7 10">
    <name type="scientific">Medicago truncatula</name>
    <name type="common">Barrel medic</name>
    <name type="synonym">Medicago tribuloides</name>
    <dbReference type="NCBI Taxonomy" id="3880"/>
    <lineage>
        <taxon>Eukaryota</taxon>
        <taxon>Viridiplantae</taxon>
        <taxon>Streptophyta</taxon>
        <taxon>Embryophyta</taxon>
        <taxon>Tracheophyta</taxon>
        <taxon>Spermatophyta</taxon>
        <taxon>Magnoliopsida</taxon>
        <taxon>eudicotyledons</taxon>
        <taxon>Gunneridae</taxon>
        <taxon>Pentapetalae</taxon>
        <taxon>rosids</taxon>
        <taxon>fabids</taxon>
        <taxon>Fabales</taxon>
        <taxon>Fabaceae</taxon>
        <taxon>Papilionoideae</taxon>
        <taxon>50 kb inversion clade</taxon>
        <taxon>NPAAA clade</taxon>
        <taxon>Hologalegina</taxon>
        <taxon>IRL clade</taxon>
        <taxon>Trifolieae</taxon>
        <taxon>Medicago</taxon>
    </lineage>
</organism>
<evidence type="ECO:0000313" key="10">
    <source>
        <dbReference type="Proteomes" id="UP000002051"/>
    </source>
</evidence>
<keyword evidence="3" id="KW-0926">Vacuole</keyword>
<evidence type="ECO:0000259" key="6">
    <source>
        <dbReference type="Pfam" id="PF03088"/>
    </source>
</evidence>
<dbReference type="PANTHER" id="PTHR10426:SF126">
    <property type="entry name" value="STRICTOSIDINE SYNTHASE TRANSCRIPTION FACTOR WD40-LIKE FAMILY-RELATED"/>
    <property type="match status" value="1"/>
</dbReference>
<comment type="subcellular location">
    <subcellularLocation>
        <location evidence="1">Vacuole</location>
    </subcellularLocation>
</comment>
<proteinExistence type="inferred from homology"/>
<feature type="domain" description="Strictosidine synthase conserved region" evidence="6">
    <location>
        <begin position="185"/>
        <end position="271"/>
    </location>
</feature>
<dbReference type="FunFam" id="2.120.10.30:FF:000060">
    <property type="entry name" value="Putative strictosidine synthase"/>
    <property type="match status" value="1"/>
</dbReference>
<reference evidence="11" key="4">
    <citation type="journal article" date="2018" name="Nat. Plants">
        <title>Whole-genome landscape of Medicago truncatula symbiotic genes.</title>
        <authorList>
            <person name="Pecrix Y."/>
            <person name="Staton S.E."/>
            <person name="Sallet E."/>
            <person name="Lelandais-Briere C."/>
            <person name="Moreau S."/>
            <person name="Carrere S."/>
            <person name="Blein T."/>
            <person name="Jardinaud M.F."/>
            <person name="Latrasse D."/>
            <person name="Zouine M."/>
            <person name="Zahm M."/>
            <person name="Kreplak J."/>
            <person name="Mayjonade B."/>
            <person name="Satge C."/>
            <person name="Perez M."/>
            <person name="Cauet S."/>
            <person name="Marande W."/>
            <person name="Chantry-Darmon C."/>
            <person name="Lopez-Roques C."/>
            <person name="Bouchez O."/>
            <person name="Berard A."/>
            <person name="Debelle F."/>
            <person name="Munos S."/>
            <person name="Bendahmane A."/>
            <person name="Berges H."/>
            <person name="Niebel A."/>
            <person name="Buitink J."/>
            <person name="Frugier F."/>
            <person name="Benhamed M."/>
            <person name="Crespi M."/>
            <person name="Gouzy J."/>
            <person name="Gamas P."/>
        </authorList>
    </citation>
    <scope>NUCLEOTIDE SEQUENCE [LARGE SCALE GENOMIC DNA]</scope>
    <source>
        <strain evidence="11">cv. Jemalong A17</strain>
    </source>
</reference>
<dbReference type="EMBL" id="CM001218">
    <property type="protein sequence ID" value="AES67180.2"/>
    <property type="molecule type" value="Genomic_DNA"/>
</dbReference>
<evidence type="ECO:0000313" key="9">
    <source>
        <dbReference type="EnsemblPlants" id="AES67180"/>
    </source>
</evidence>
<dbReference type="GO" id="GO:0016829">
    <property type="term" value="F:lyase activity"/>
    <property type="evidence" value="ECO:0007669"/>
    <property type="project" value="UniProtKB-KW"/>
</dbReference>
<dbReference type="Pfam" id="PF03088">
    <property type="entry name" value="Str_synth"/>
    <property type="match status" value="1"/>
</dbReference>
<dbReference type="SUPFAM" id="SSF63829">
    <property type="entry name" value="Calcium-dependent phosphotriesterase"/>
    <property type="match status" value="1"/>
</dbReference>
<dbReference type="Proteomes" id="UP000002051">
    <property type="component" value="Chromosome 2"/>
</dbReference>
<dbReference type="eggNOG" id="KOG1520">
    <property type="taxonomic scope" value="Eukaryota"/>
</dbReference>
<evidence type="ECO:0000313" key="11">
    <source>
        <dbReference type="Proteomes" id="UP000265566"/>
    </source>
</evidence>
<evidence type="ECO:0000256" key="2">
    <source>
        <dbReference type="ARBA" id="ARBA00009191"/>
    </source>
</evidence>
<keyword evidence="5" id="KW-0732">Signal</keyword>
<evidence type="ECO:0000256" key="1">
    <source>
        <dbReference type="ARBA" id="ARBA00004116"/>
    </source>
</evidence>
<keyword evidence="4" id="KW-0325">Glycoprotein</keyword>
<dbReference type="AlphaFoldDB" id="G7IRH8"/>
<dbReference type="STRING" id="3880.G7IRH8"/>
<dbReference type="EC" id="4.3.3.2" evidence="8"/>
<feature type="signal peptide" evidence="5">
    <location>
        <begin position="1"/>
        <end position="22"/>
    </location>
</feature>
<evidence type="ECO:0000256" key="3">
    <source>
        <dbReference type="ARBA" id="ARBA00022554"/>
    </source>
</evidence>
<dbReference type="KEGG" id="mtr:11418029"/>
<keyword evidence="10" id="KW-1185">Reference proteome</keyword>
<reference evidence="7 10" key="2">
    <citation type="journal article" date="2014" name="BMC Genomics">
        <title>An improved genome release (version Mt4.0) for the model legume Medicago truncatula.</title>
        <authorList>
            <person name="Tang H."/>
            <person name="Krishnakumar V."/>
            <person name="Bidwell S."/>
            <person name="Rosen B."/>
            <person name="Chan A."/>
            <person name="Zhou S."/>
            <person name="Gentzbittel L."/>
            <person name="Childs K.L."/>
            <person name="Yandell M."/>
            <person name="Gundlach H."/>
            <person name="Mayer K.F."/>
            <person name="Schwartz D.C."/>
            <person name="Town C.D."/>
        </authorList>
    </citation>
    <scope>GENOME REANNOTATION</scope>
    <source>
        <strain evidence="9 10">cv. Jemalong A17</strain>
    </source>
</reference>
<dbReference type="InterPro" id="IPR011042">
    <property type="entry name" value="6-blade_b-propeller_TolB-like"/>
</dbReference>
<protein>
    <submittedName>
        <fullName evidence="8">Putative strictosidine synthase transcription factor WD40-like family</fullName>
        <ecNumber evidence="8">4.3.3.2</ecNumber>
    </submittedName>
    <submittedName>
        <fullName evidence="7">Strictosidine synthase family protein</fullName>
    </submittedName>
</protein>
<dbReference type="OrthoDB" id="5307922at2759"/>
<evidence type="ECO:0000313" key="8">
    <source>
        <dbReference type="EMBL" id="RHN75529.1"/>
    </source>
</evidence>
<dbReference type="EMBL" id="PSQE01000002">
    <property type="protein sequence ID" value="RHN75529.1"/>
    <property type="molecule type" value="Genomic_DNA"/>
</dbReference>
<feature type="chain" id="PRO_5014572392" evidence="5">
    <location>
        <begin position="23"/>
        <end position="396"/>
    </location>
</feature>
<name>G7IRH8_MEDTR</name>
<gene>
    <name evidence="9" type="primary">11418029</name>
    <name evidence="7" type="ordered locus">MTR_2g087780</name>
    <name evidence="8" type="ORF">MtrunA17_Chr2g0322241</name>
</gene>
<dbReference type="PaxDb" id="3880-AES67180"/>
<dbReference type="GO" id="GO:0016787">
    <property type="term" value="F:hydrolase activity"/>
    <property type="evidence" value="ECO:0000318"/>
    <property type="project" value="GO_Central"/>
</dbReference>